<name>A0A8R1E4G1_CAEJA</name>
<keyword evidence="3 4" id="KW-0687">Ribonucleoprotein</keyword>
<keyword evidence="5" id="KW-0732">Signal</keyword>
<sequence>MTPRLFLLFLVAIPSLVKTESKHWRKTTPKKESKGKDMDSLHNYVLLDQATYDKLNKKVSYFLFLRHIKRAVRHRSEHSPKFR</sequence>
<organism evidence="6 7">
    <name type="scientific">Caenorhabditis japonica</name>
    <dbReference type="NCBI Taxonomy" id="281687"/>
    <lineage>
        <taxon>Eukaryota</taxon>
        <taxon>Metazoa</taxon>
        <taxon>Ecdysozoa</taxon>
        <taxon>Nematoda</taxon>
        <taxon>Chromadorea</taxon>
        <taxon>Rhabditida</taxon>
        <taxon>Rhabditina</taxon>
        <taxon>Rhabditomorpha</taxon>
        <taxon>Rhabditoidea</taxon>
        <taxon>Rhabditidae</taxon>
        <taxon>Peloderinae</taxon>
        <taxon>Caenorhabditis</taxon>
    </lineage>
</organism>
<dbReference type="GO" id="GO:1990904">
    <property type="term" value="C:ribonucleoprotein complex"/>
    <property type="evidence" value="ECO:0007669"/>
    <property type="project" value="UniProtKB-KW"/>
</dbReference>
<keyword evidence="7" id="KW-1185">Reference proteome</keyword>
<dbReference type="Proteomes" id="UP000005237">
    <property type="component" value="Unassembled WGS sequence"/>
</dbReference>
<dbReference type="InterPro" id="IPR004977">
    <property type="entry name" value="Ribosomal_eS25"/>
</dbReference>
<evidence type="ECO:0000256" key="2">
    <source>
        <dbReference type="ARBA" id="ARBA00022980"/>
    </source>
</evidence>
<evidence type="ECO:0000313" key="6">
    <source>
        <dbReference type="EnsemblMetazoa" id="CJA20211b.1"/>
    </source>
</evidence>
<feature type="chain" id="PRO_5035724425" description="40S ribosomal protein S25" evidence="5">
    <location>
        <begin position="20"/>
        <end position="83"/>
    </location>
</feature>
<dbReference type="Pfam" id="PF03297">
    <property type="entry name" value="Ribosomal_S25"/>
    <property type="match status" value="1"/>
</dbReference>
<evidence type="ECO:0000256" key="1">
    <source>
        <dbReference type="ARBA" id="ARBA00009106"/>
    </source>
</evidence>
<keyword evidence="2 4" id="KW-0689">Ribosomal protein</keyword>
<dbReference type="EnsemblMetazoa" id="CJA20211b.1">
    <property type="protein sequence ID" value="CJA20211b.1"/>
    <property type="gene ID" value="WBGene00175783"/>
</dbReference>
<evidence type="ECO:0000256" key="4">
    <source>
        <dbReference type="RuleBase" id="RU366057"/>
    </source>
</evidence>
<evidence type="ECO:0000313" key="7">
    <source>
        <dbReference type="Proteomes" id="UP000005237"/>
    </source>
</evidence>
<dbReference type="AlphaFoldDB" id="A0A8R1E4G1"/>
<reference evidence="7" key="1">
    <citation type="submission" date="2010-08" db="EMBL/GenBank/DDBJ databases">
        <authorList>
            <consortium name="Caenorhabditis japonica Sequencing Consortium"/>
            <person name="Wilson R.K."/>
        </authorList>
    </citation>
    <scope>NUCLEOTIDE SEQUENCE [LARGE SCALE GENOMIC DNA]</scope>
    <source>
        <strain evidence="7">DF5081</strain>
    </source>
</reference>
<proteinExistence type="inferred from homology"/>
<comment type="similarity">
    <text evidence="1 4">Belongs to the eukaryotic ribosomal protein eS25 family.</text>
</comment>
<protein>
    <recommendedName>
        <fullName evidence="4">40S ribosomal protein S25</fullName>
    </recommendedName>
</protein>
<dbReference type="Gene3D" id="3.30.63.20">
    <property type="match status" value="1"/>
</dbReference>
<evidence type="ECO:0000256" key="5">
    <source>
        <dbReference type="SAM" id="SignalP"/>
    </source>
</evidence>
<reference evidence="6" key="2">
    <citation type="submission" date="2022-06" db="UniProtKB">
        <authorList>
            <consortium name="EnsemblMetazoa"/>
        </authorList>
    </citation>
    <scope>IDENTIFICATION</scope>
    <source>
        <strain evidence="6">DF5081</strain>
    </source>
</reference>
<accession>A0A8R1E4G1</accession>
<evidence type="ECO:0000256" key="3">
    <source>
        <dbReference type="ARBA" id="ARBA00023274"/>
    </source>
</evidence>
<dbReference type="GO" id="GO:0005840">
    <property type="term" value="C:ribosome"/>
    <property type="evidence" value="ECO:0007669"/>
    <property type="project" value="UniProtKB-KW"/>
</dbReference>
<feature type="signal peptide" evidence="5">
    <location>
        <begin position="1"/>
        <end position="19"/>
    </location>
</feature>